<dbReference type="InterPro" id="IPR001543">
    <property type="entry name" value="FliN-like_C"/>
</dbReference>
<feature type="domain" description="Flagellar motor switch protein FliN-like C-terminal" evidence="2">
    <location>
        <begin position="181"/>
        <end position="227"/>
    </location>
</feature>
<reference evidence="3 4" key="1">
    <citation type="submission" date="2014-07" db="EMBL/GenBank/DDBJ databases">
        <title>Draft Genome Sequences of Environmental Pseudomonas syringae strains.</title>
        <authorList>
            <person name="Baltrus D.A."/>
            <person name="Berge O."/>
            <person name="Morris C."/>
        </authorList>
    </citation>
    <scope>NUCLEOTIDE SEQUENCE [LARGE SCALE GENOMIC DNA]</scope>
    <source>
        <strain evidence="3 4">GAW0119</strain>
    </source>
</reference>
<dbReference type="RefSeq" id="WP_032627005.1">
    <property type="nucleotide sequence ID" value="NZ_JPQU01000022.1"/>
</dbReference>
<dbReference type="PATRIC" id="fig|317.175.peg.1272"/>
<keyword evidence="4" id="KW-1185">Reference proteome</keyword>
<dbReference type="NCBIfam" id="TIGR02551">
    <property type="entry name" value="SpaO_YscQ"/>
    <property type="match status" value="1"/>
</dbReference>
<feature type="domain" description="Flagellar motor switch protein FliN-like C-terminal" evidence="2">
    <location>
        <begin position="271"/>
        <end position="338"/>
    </location>
</feature>
<dbReference type="OrthoDB" id="182173at2"/>
<dbReference type="PANTHER" id="PTHR30034:SF6">
    <property type="entry name" value="YOP PROTEINS TRANSLOCATION PROTEIN Q"/>
    <property type="match status" value="1"/>
</dbReference>
<dbReference type="PRINTS" id="PR00956">
    <property type="entry name" value="FLGMOTORFLIN"/>
</dbReference>
<comment type="similarity">
    <text evidence="1">Belongs to the FliN/MopA/SpaO family.</text>
</comment>
<proteinExistence type="inferred from homology"/>
<dbReference type="PANTHER" id="PTHR30034">
    <property type="entry name" value="FLAGELLAR MOTOR SWITCH PROTEIN FLIM"/>
    <property type="match status" value="1"/>
</dbReference>
<dbReference type="GO" id="GO:0009425">
    <property type="term" value="C:bacterial-type flagellum basal body"/>
    <property type="evidence" value="ECO:0007669"/>
    <property type="project" value="InterPro"/>
</dbReference>
<dbReference type="InterPro" id="IPR001172">
    <property type="entry name" value="FliN_T3SS_HrcQb"/>
</dbReference>
<dbReference type="GO" id="GO:0030254">
    <property type="term" value="P:protein secretion by the type III secretion system"/>
    <property type="evidence" value="ECO:0007669"/>
    <property type="project" value="InterPro"/>
</dbReference>
<organism evidence="3 4">
    <name type="scientific">Pseudomonas syringae</name>
    <dbReference type="NCBI Taxonomy" id="317"/>
    <lineage>
        <taxon>Bacteria</taxon>
        <taxon>Pseudomonadati</taxon>
        <taxon>Pseudomonadota</taxon>
        <taxon>Gammaproteobacteria</taxon>
        <taxon>Pseudomonadales</taxon>
        <taxon>Pseudomonadaceae</taxon>
        <taxon>Pseudomonas</taxon>
    </lineage>
</organism>
<accession>A0A085VNR5</accession>
<protein>
    <recommendedName>
        <fullName evidence="2">Flagellar motor switch protein FliN-like C-terminal domain-containing protein</fullName>
    </recommendedName>
</protein>
<dbReference type="AlphaFoldDB" id="A0A085VNR5"/>
<evidence type="ECO:0000259" key="2">
    <source>
        <dbReference type="Pfam" id="PF01052"/>
    </source>
</evidence>
<evidence type="ECO:0000313" key="4">
    <source>
        <dbReference type="Proteomes" id="UP000028631"/>
    </source>
</evidence>
<sequence length="342" mass="36382">MTCLENQPWTPFAAELSHLDPQWLALHNRLHRQRQLWTGQCAGLAMTVQWSGAVQSADTGTEVALILGDAPIKMTLPAAALELLGLRSVDLAGLPGAMLLELALLSVIEPVELLAGVPLRIVDNSAVLDTQPLVLNLTMVIQLAQGGPLSVALQLSAVAATLLAELLERHATPAAHPLPALRVPLTVESGEAELSVAELRSLNPGDVVMLDHWPDRQARLVLQGRRLQARAELHGNTLTLLEQPIALNLLKEDDMTGSAESAASQSLDSPLDDLPLKLVCQVGSVELSLAQLRELGTGSLVQLSPQLHDGVDLMVNGRRVGQGQLVKIGDGLGVRLLSFATP</sequence>
<dbReference type="Proteomes" id="UP000028631">
    <property type="component" value="Unassembled WGS sequence"/>
</dbReference>
<evidence type="ECO:0000313" key="3">
    <source>
        <dbReference type="EMBL" id="KFE57078.1"/>
    </source>
</evidence>
<gene>
    <name evidence="3" type="ORF">IV01_06080</name>
</gene>
<dbReference type="GO" id="GO:0050918">
    <property type="term" value="P:positive chemotaxis"/>
    <property type="evidence" value="ECO:0007669"/>
    <property type="project" value="TreeGrafter"/>
</dbReference>
<comment type="caution">
    <text evidence="3">The sequence shown here is derived from an EMBL/GenBank/DDBJ whole genome shotgun (WGS) entry which is preliminary data.</text>
</comment>
<dbReference type="Pfam" id="PF01052">
    <property type="entry name" value="FliMN_C"/>
    <property type="match status" value="2"/>
</dbReference>
<evidence type="ECO:0000256" key="1">
    <source>
        <dbReference type="ARBA" id="ARBA00009226"/>
    </source>
</evidence>
<name>A0A085VNR5_PSESX</name>
<dbReference type="GO" id="GO:0071978">
    <property type="term" value="P:bacterial-type flagellum-dependent swarming motility"/>
    <property type="evidence" value="ECO:0007669"/>
    <property type="project" value="TreeGrafter"/>
</dbReference>
<dbReference type="InterPro" id="IPR036429">
    <property type="entry name" value="SpoA-like_sf"/>
</dbReference>
<dbReference type="InterPro" id="IPR013385">
    <property type="entry name" value="T3SS_SpaO/YscQ/SpaO"/>
</dbReference>
<dbReference type="EMBL" id="JPQU01000022">
    <property type="protein sequence ID" value="KFE57078.1"/>
    <property type="molecule type" value="Genomic_DNA"/>
</dbReference>
<dbReference type="Gene3D" id="2.30.330.10">
    <property type="entry name" value="SpoA-like"/>
    <property type="match status" value="2"/>
</dbReference>
<dbReference type="GO" id="GO:0003774">
    <property type="term" value="F:cytoskeletal motor activity"/>
    <property type="evidence" value="ECO:0007669"/>
    <property type="project" value="InterPro"/>
</dbReference>
<dbReference type="SUPFAM" id="SSF101801">
    <property type="entry name" value="Surface presentation of antigens (SPOA)"/>
    <property type="match status" value="2"/>
</dbReference>